<keyword evidence="3" id="KW-1185">Reference proteome</keyword>
<evidence type="ECO:0000313" key="3">
    <source>
        <dbReference type="Proteomes" id="UP000325315"/>
    </source>
</evidence>
<protein>
    <submittedName>
        <fullName evidence="2">Uncharacterized protein</fullName>
    </submittedName>
</protein>
<dbReference type="EMBL" id="SMMG02000009">
    <property type="protein sequence ID" value="KAA3461408.1"/>
    <property type="molecule type" value="Genomic_DNA"/>
</dbReference>
<dbReference type="Proteomes" id="UP000325315">
    <property type="component" value="Unassembled WGS sequence"/>
</dbReference>
<organism evidence="2 3">
    <name type="scientific">Gossypium australe</name>
    <dbReference type="NCBI Taxonomy" id="47621"/>
    <lineage>
        <taxon>Eukaryota</taxon>
        <taxon>Viridiplantae</taxon>
        <taxon>Streptophyta</taxon>
        <taxon>Embryophyta</taxon>
        <taxon>Tracheophyta</taxon>
        <taxon>Spermatophyta</taxon>
        <taxon>Magnoliopsida</taxon>
        <taxon>eudicotyledons</taxon>
        <taxon>Gunneridae</taxon>
        <taxon>Pentapetalae</taxon>
        <taxon>rosids</taxon>
        <taxon>malvids</taxon>
        <taxon>Malvales</taxon>
        <taxon>Malvaceae</taxon>
        <taxon>Malvoideae</taxon>
        <taxon>Gossypium</taxon>
    </lineage>
</organism>
<name>A0A5B6UVV9_9ROSI</name>
<gene>
    <name evidence="2" type="ORF">EPI10_027980</name>
</gene>
<evidence type="ECO:0000313" key="2">
    <source>
        <dbReference type="EMBL" id="KAA3461408.1"/>
    </source>
</evidence>
<sequence length="62" mass="6911">MLLSTTHRSISPNLPSPKSNLDQQSISHPSLTNTNESYISYHITPHMVSSEYSGDNCCCKRT</sequence>
<feature type="region of interest" description="Disordered" evidence="1">
    <location>
        <begin position="1"/>
        <end position="32"/>
    </location>
</feature>
<accession>A0A5B6UVV9</accession>
<evidence type="ECO:0000256" key="1">
    <source>
        <dbReference type="SAM" id="MobiDB-lite"/>
    </source>
</evidence>
<reference evidence="2" key="1">
    <citation type="submission" date="2019-08" db="EMBL/GenBank/DDBJ databases">
        <authorList>
            <person name="Liu F."/>
        </authorList>
    </citation>
    <scope>NUCLEOTIDE SEQUENCE [LARGE SCALE GENOMIC DNA]</scope>
    <source>
        <strain evidence="2">PA1801</strain>
        <tissue evidence="2">Leaf</tissue>
    </source>
</reference>
<proteinExistence type="predicted"/>
<dbReference type="AlphaFoldDB" id="A0A5B6UVV9"/>
<comment type="caution">
    <text evidence="2">The sequence shown here is derived from an EMBL/GenBank/DDBJ whole genome shotgun (WGS) entry which is preliminary data.</text>
</comment>